<sequence length="204" mass="23361">MIDEDVKKELVQSLAEVLTDLSFNGKSYTIKSRRQNQAVRIAYPSVLIAFLESVPDRGFLGHRIGTYTSEDGSKIPLRGWIEKQRVRIEVRAKDNPSDGYMQGEPLVHFISNKIRDYILTNWDVKILGSRGMSLDEPLGGIRYISERTGSEYGHMSAFDLKITYNFYWPRYTSPSENVKIEIFEIGLKEVGDESPPTYFVLPNE</sequence>
<comment type="caution">
    <text evidence="1">The sequence shown here is derived from an EMBL/GenBank/DDBJ whole genome shotgun (WGS) entry which is preliminary data.</text>
</comment>
<protein>
    <submittedName>
        <fullName evidence="1">Uncharacterized protein</fullName>
    </submittedName>
</protein>
<proteinExistence type="predicted"/>
<dbReference type="Proteomes" id="UP000281261">
    <property type="component" value="Unassembled WGS sequence"/>
</dbReference>
<organism evidence="1 2">
    <name type="scientific">candidate division Kazan bacterium</name>
    <dbReference type="NCBI Taxonomy" id="2202143"/>
    <lineage>
        <taxon>Bacteria</taxon>
        <taxon>Bacteria division Kazan-3B-28</taxon>
    </lineage>
</organism>
<dbReference type="EMBL" id="QMNG01000012">
    <property type="protein sequence ID" value="RLC37099.1"/>
    <property type="molecule type" value="Genomic_DNA"/>
</dbReference>
<evidence type="ECO:0000313" key="1">
    <source>
        <dbReference type="EMBL" id="RLC37099.1"/>
    </source>
</evidence>
<dbReference type="AlphaFoldDB" id="A0A420ZCP4"/>
<evidence type="ECO:0000313" key="2">
    <source>
        <dbReference type="Proteomes" id="UP000281261"/>
    </source>
</evidence>
<accession>A0A420ZCP4</accession>
<name>A0A420ZCP4_UNCK3</name>
<gene>
    <name evidence="1" type="ORF">DRH29_03045</name>
</gene>
<reference evidence="1 2" key="1">
    <citation type="submission" date="2018-06" db="EMBL/GenBank/DDBJ databases">
        <title>Extensive metabolic versatility and redundancy in microbially diverse, dynamic hydrothermal sediments.</title>
        <authorList>
            <person name="Dombrowski N."/>
            <person name="Teske A."/>
            <person name="Baker B.J."/>
        </authorList>
    </citation>
    <scope>NUCLEOTIDE SEQUENCE [LARGE SCALE GENOMIC DNA]</scope>
    <source>
        <strain evidence="1">B79_G16</strain>
    </source>
</reference>